<evidence type="ECO:0008006" key="3">
    <source>
        <dbReference type="Google" id="ProtNLM"/>
    </source>
</evidence>
<dbReference type="InterPro" id="IPR038636">
    <property type="entry name" value="Wzi_sf"/>
</dbReference>
<accession>A0A7V4TY26</accession>
<proteinExistence type="predicted"/>
<name>A0A7V4TY26_CALAY</name>
<feature type="chain" id="PRO_5031393864" description="Capsule assembly Wzi family protein" evidence="1">
    <location>
        <begin position="18"/>
        <end position="562"/>
    </location>
</feature>
<dbReference type="EMBL" id="DRQG01000017">
    <property type="protein sequence ID" value="HGY54390.1"/>
    <property type="molecule type" value="Genomic_DNA"/>
</dbReference>
<dbReference type="Proteomes" id="UP000885779">
    <property type="component" value="Unassembled WGS sequence"/>
</dbReference>
<organism evidence="2">
    <name type="scientific">Caldithrix abyssi</name>
    <dbReference type="NCBI Taxonomy" id="187145"/>
    <lineage>
        <taxon>Bacteria</taxon>
        <taxon>Pseudomonadati</taxon>
        <taxon>Calditrichota</taxon>
        <taxon>Calditrichia</taxon>
        <taxon>Calditrichales</taxon>
        <taxon>Calditrichaceae</taxon>
        <taxon>Caldithrix</taxon>
    </lineage>
</organism>
<sequence>MLRWMFTILLAASQLHAQNPASVAVDHPVYDFIDRMEALDVTGNLLSGARPLSRGRIAAILGEVDKKRSMLTAIDRRRLDDYLLDFRYEIDARKKYDLIPEGQTWYSTLASWENFKKDVRRNLSQPYPEEENHLFIWEQGDSSFYMDYRQLFSYDGRINGPSRNANEQTYQFRGTVGNFSFQWQLSTQAIRGADLEYRRQDPLLKGTFSQESESGATTFADRTGGELAWHTRAFDVSFAQQPLRWGAGASGQLILSDWAEQYPYISINKNWGWGRFTMIHGKLQSFQQGALEDGTRLYPDKWLAAHRLEISPFGNFSFALNEMFIYGNRYADWSYLFPLNFYRAVQHKLRDRDNATIALDAKWIVLPGVKLYATIFLDEMKFDSLGTNWFGNKQALQTGLDWYDPLGWANSRFTAEYVAIMPWVYTHRFAVNRYETDGRSLGYWAGPNSEVIYFKLENEPHARLRLGVSWRQLKKGHNTENENIGGNILQGRSLLLGTQTEPREKRYFLEGDLEIRRELTLMARYEIFNDLYLSASYIFTHGERKQINENYQSLHFGFLFDY</sequence>
<comment type="caution">
    <text evidence="2">The sequence shown here is derived from an EMBL/GenBank/DDBJ whole genome shotgun (WGS) entry which is preliminary data.</text>
</comment>
<dbReference type="InterPro" id="IPR026950">
    <property type="entry name" value="Caps_assemb_Wzi"/>
</dbReference>
<reference evidence="2" key="1">
    <citation type="journal article" date="2020" name="mSystems">
        <title>Genome- and Community-Level Interaction Insights into Carbon Utilization and Element Cycling Functions of Hydrothermarchaeota in Hydrothermal Sediment.</title>
        <authorList>
            <person name="Zhou Z."/>
            <person name="Liu Y."/>
            <person name="Xu W."/>
            <person name="Pan J."/>
            <person name="Luo Z.H."/>
            <person name="Li M."/>
        </authorList>
    </citation>
    <scope>NUCLEOTIDE SEQUENCE [LARGE SCALE GENOMIC DNA]</scope>
    <source>
        <strain evidence="2">HyVt-577</strain>
    </source>
</reference>
<evidence type="ECO:0000313" key="2">
    <source>
        <dbReference type="EMBL" id="HGY54390.1"/>
    </source>
</evidence>
<gene>
    <name evidence="2" type="ORF">ENK44_01685</name>
</gene>
<feature type="signal peptide" evidence="1">
    <location>
        <begin position="1"/>
        <end position="17"/>
    </location>
</feature>
<protein>
    <recommendedName>
        <fullName evidence="3">Capsule assembly Wzi family protein</fullName>
    </recommendedName>
</protein>
<dbReference type="Pfam" id="PF14052">
    <property type="entry name" value="Caps_assemb_Wzi"/>
    <property type="match status" value="1"/>
</dbReference>
<dbReference type="AlphaFoldDB" id="A0A7V4TY26"/>
<keyword evidence="1" id="KW-0732">Signal</keyword>
<evidence type="ECO:0000256" key="1">
    <source>
        <dbReference type="SAM" id="SignalP"/>
    </source>
</evidence>
<dbReference type="Gene3D" id="2.40.160.130">
    <property type="entry name" value="Capsule assembly protein Wzi"/>
    <property type="match status" value="1"/>
</dbReference>